<accession>A0AC61S1Q3</accession>
<dbReference type="Proteomes" id="UP000304953">
    <property type="component" value="Unassembled WGS sequence"/>
</dbReference>
<evidence type="ECO:0000313" key="1">
    <source>
        <dbReference type="EMBL" id="TGY98380.1"/>
    </source>
</evidence>
<gene>
    <name evidence="1" type="ORF">E5329_00990</name>
</gene>
<protein>
    <submittedName>
        <fullName evidence="1">Acetyl esterase</fullName>
        <ecNumber evidence="1">3.1.1.6</ecNumber>
    </submittedName>
</protein>
<proteinExistence type="predicted"/>
<dbReference type="EC" id="3.1.1.6" evidence="1"/>
<name>A0AC61S1Q3_9FIRM</name>
<organism evidence="1 2">
    <name type="scientific">Petralouisia muris</name>
    <dbReference type="NCBI Taxonomy" id="3032872"/>
    <lineage>
        <taxon>Bacteria</taxon>
        <taxon>Bacillati</taxon>
        <taxon>Bacillota</taxon>
        <taxon>Clostridia</taxon>
        <taxon>Lachnospirales</taxon>
        <taxon>Lachnospiraceae</taxon>
        <taxon>Petralouisia</taxon>
    </lineage>
</organism>
<keyword evidence="2" id="KW-1185">Reference proteome</keyword>
<evidence type="ECO:0000313" key="2">
    <source>
        <dbReference type="Proteomes" id="UP000304953"/>
    </source>
</evidence>
<comment type="caution">
    <text evidence="1">The sequence shown here is derived from an EMBL/GenBank/DDBJ whole genome shotgun (WGS) entry which is preliminary data.</text>
</comment>
<sequence length="338" mass="38051">MYQFKMPECNVDMEINKPDPYPLLSEGMKRVIDYQAEHSKDAFDTNCSWTELREKYIEERKFWNEGGPEPFRVVNTEVEEGPIGPVPVRIYYPDEKPGRNALVFIHGGGFTVGNNDTHDRMMRCVMESGDCVVIGVDYHLAPEAKFPIPLYESAAVIRHFHENAEKYNIAPDQMAIAGDSGGANLALAANLYLRDAFGGNDYISALLLYYGSYGMFDGYSWRLNGTALDGMTKADMLAYVSYYLEEGMADMENPYFSTLNNDLTYGVPATYLCCGDLDPLLGDSQALHAILKSRRVHTKLEVVPGVLHAFMHYGRMMEEAVHCLKESGEFYVSVRKGK</sequence>
<keyword evidence="1" id="KW-0378">Hydrolase</keyword>
<reference evidence="1" key="1">
    <citation type="submission" date="2019-04" db="EMBL/GenBank/DDBJ databases">
        <title>Microbes associate with the intestines of laboratory mice.</title>
        <authorList>
            <person name="Navarre W."/>
            <person name="Wong E."/>
            <person name="Huang K."/>
            <person name="Tropini C."/>
            <person name="Ng K."/>
            <person name="Yu B."/>
        </authorList>
    </citation>
    <scope>NUCLEOTIDE SEQUENCE</scope>
    <source>
        <strain evidence="1">NM01_1-7b</strain>
    </source>
</reference>
<dbReference type="EMBL" id="SRYA01000001">
    <property type="protein sequence ID" value="TGY98380.1"/>
    <property type="molecule type" value="Genomic_DNA"/>
</dbReference>